<dbReference type="AlphaFoldDB" id="A0A1C6VZP8"/>
<organism evidence="14 15">
    <name type="scientific">Micromonospora peucetia</name>
    <dbReference type="NCBI Taxonomy" id="47871"/>
    <lineage>
        <taxon>Bacteria</taxon>
        <taxon>Bacillati</taxon>
        <taxon>Actinomycetota</taxon>
        <taxon>Actinomycetes</taxon>
        <taxon>Micromonosporales</taxon>
        <taxon>Micromonosporaceae</taxon>
        <taxon>Micromonospora</taxon>
    </lineage>
</organism>
<evidence type="ECO:0000256" key="4">
    <source>
        <dbReference type="ARBA" id="ARBA00022960"/>
    </source>
</evidence>
<keyword evidence="2 12" id="KW-0732">Signal</keyword>
<keyword evidence="3" id="KW-0378">Hydrolase</keyword>
<feature type="region of interest" description="Disordered" evidence="10">
    <location>
        <begin position="67"/>
        <end position="112"/>
    </location>
</feature>
<evidence type="ECO:0000256" key="9">
    <source>
        <dbReference type="RuleBase" id="RU004016"/>
    </source>
</evidence>
<keyword evidence="4" id="KW-0133">Cell shape</keyword>
<keyword evidence="14" id="KW-0645">Protease</keyword>
<evidence type="ECO:0000256" key="3">
    <source>
        <dbReference type="ARBA" id="ARBA00022801"/>
    </source>
</evidence>
<evidence type="ECO:0000256" key="7">
    <source>
        <dbReference type="PIRSR" id="PIRSR618044-1"/>
    </source>
</evidence>
<proteinExistence type="inferred from homology"/>
<evidence type="ECO:0000259" key="13">
    <source>
        <dbReference type="Pfam" id="PF00768"/>
    </source>
</evidence>
<feature type="compositionally biased region" description="Pro residues" evidence="10">
    <location>
        <begin position="81"/>
        <end position="105"/>
    </location>
</feature>
<feature type="chain" id="PRO_5008749173" evidence="12">
    <location>
        <begin position="26"/>
        <end position="458"/>
    </location>
</feature>
<protein>
    <submittedName>
        <fullName evidence="14">D-alanyl-D-alanine carboxypeptidase (Penicillin-binding protein 5/6)</fullName>
    </submittedName>
</protein>
<feature type="binding site" evidence="8">
    <location>
        <position position="330"/>
    </location>
    <ligand>
        <name>substrate</name>
    </ligand>
</feature>
<dbReference type="Pfam" id="PF00768">
    <property type="entry name" value="Peptidase_S11"/>
    <property type="match status" value="1"/>
</dbReference>
<dbReference type="GO" id="GO:0008360">
    <property type="term" value="P:regulation of cell shape"/>
    <property type="evidence" value="ECO:0007669"/>
    <property type="project" value="UniProtKB-KW"/>
</dbReference>
<sequence length="458" mass="46140">MKVRLLAAVATAVLLGAGAPVPAAAGPTGPAVSVASRPAVSVAPGPAVSGAPGPAVSVAPGPAVSGTPGPAGVTPASGVVPPAPCPKAPAPRMSRPPRPSPPPAEPQERAVGGPALDTAGLVVPAGAARPPAVTAISWLVADLDTGQVLGGCGPHEYGTPASVQKLLLAATMLPRLDPQQVVTVTDGDMDIEPGSSAVGLVAGGRYRIETVWLGLLLQSGNEAANVLARLGGGPDGMAGGVRAMNEEAHRLGALQTHAVTPSGLDGKGQFTSAYDLALIARACFADPTFRRYALTEAHRIPAQPAQRTKGFEIQNENQLIYRYPGALGGKTGFTDLARHTYVGAAQRNGRRLVVTLLGAEPQPARGWEQGAALLDWGFSLPRGAAVGRLVEPGELTASAAATPSVLAATGEPRPAAASGPLEDGLVARWPVAAVVAAVIGLLGAALLWRRRAGRRRPS</sequence>
<dbReference type="Gene3D" id="3.40.710.10">
    <property type="entry name" value="DD-peptidase/beta-lactamase superfamily"/>
    <property type="match status" value="1"/>
</dbReference>
<feature type="signal peptide" evidence="12">
    <location>
        <begin position="1"/>
        <end position="25"/>
    </location>
</feature>
<dbReference type="RefSeq" id="WP_326563893.1">
    <property type="nucleotide sequence ID" value="NZ_CP109071.1"/>
</dbReference>
<dbReference type="EMBL" id="FMIC01000002">
    <property type="protein sequence ID" value="SCL71811.1"/>
    <property type="molecule type" value="Genomic_DNA"/>
</dbReference>
<dbReference type="SUPFAM" id="SSF56601">
    <property type="entry name" value="beta-lactamase/transpeptidase-like"/>
    <property type="match status" value="1"/>
</dbReference>
<keyword evidence="6" id="KW-0961">Cell wall biogenesis/degradation</keyword>
<evidence type="ECO:0000256" key="10">
    <source>
        <dbReference type="SAM" id="MobiDB-lite"/>
    </source>
</evidence>
<keyword evidence="14" id="KW-0121">Carboxypeptidase</keyword>
<feature type="transmembrane region" description="Helical" evidence="11">
    <location>
        <begin position="429"/>
        <end position="448"/>
    </location>
</feature>
<keyword evidence="11" id="KW-0812">Transmembrane</keyword>
<keyword evidence="5" id="KW-0573">Peptidoglycan synthesis</keyword>
<keyword evidence="11" id="KW-1133">Transmembrane helix</keyword>
<dbReference type="InterPro" id="IPR001967">
    <property type="entry name" value="Peptidase_S11_N"/>
</dbReference>
<dbReference type="InterPro" id="IPR018044">
    <property type="entry name" value="Peptidase_S11"/>
</dbReference>
<feature type="active site" description="Acyl-ester intermediate" evidence="7">
    <location>
        <position position="162"/>
    </location>
</feature>
<dbReference type="PRINTS" id="PR00725">
    <property type="entry name" value="DADACBPTASE1"/>
</dbReference>
<dbReference type="InterPro" id="IPR012338">
    <property type="entry name" value="Beta-lactam/transpept-like"/>
</dbReference>
<feature type="active site" evidence="7">
    <location>
        <position position="219"/>
    </location>
</feature>
<evidence type="ECO:0000256" key="8">
    <source>
        <dbReference type="PIRSR" id="PIRSR618044-2"/>
    </source>
</evidence>
<comment type="similarity">
    <text evidence="1 9">Belongs to the peptidase S11 family.</text>
</comment>
<evidence type="ECO:0000256" key="1">
    <source>
        <dbReference type="ARBA" id="ARBA00007164"/>
    </source>
</evidence>
<gene>
    <name evidence="14" type="ORF">GA0070608_4762</name>
</gene>
<dbReference type="GO" id="GO:0071555">
    <property type="term" value="P:cell wall organization"/>
    <property type="evidence" value="ECO:0007669"/>
    <property type="project" value="UniProtKB-KW"/>
</dbReference>
<evidence type="ECO:0000313" key="15">
    <source>
        <dbReference type="Proteomes" id="UP000199343"/>
    </source>
</evidence>
<keyword evidence="11" id="KW-0472">Membrane</keyword>
<feature type="active site" description="Proton acceptor" evidence="7">
    <location>
        <position position="165"/>
    </location>
</feature>
<evidence type="ECO:0000256" key="6">
    <source>
        <dbReference type="ARBA" id="ARBA00023316"/>
    </source>
</evidence>
<dbReference type="GO" id="GO:0009252">
    <property type="term" value="P:peptidoglycan biosynthetic process"/>
    <property type="evidence" value="ECO:0007669"/>
    <property type="project" value="UniProtKB-KW"/>
</dbReference>
<reference evidence="14 15" key="1">
    <citation type="submission" date="2016-06" db="EMBL/GenBank/DDBJ databases">
        <authorList>
            <person name="Kjaerup R.B."/>
            <person name="Dalgaard T.S."/>
            <person name="Juul-Madsen H.R."/>
        </authorList>
    </citation>
    <scope>NUCLEOTIDE SEQUENCE [LARGE SCALE GENOMIC DNA]</scope>
    <source>
        <strain evidence="14 15">DSM 43363</strain>
    </source>
</reference>
<dbReference type="Proteomes" id="UP000199343">
    <property type="component" value="Unassembled WGS sequence"/>
</dbReference>
<evidence type="ECO:0000256" key="5">
    <source>
        <dbReference type="ARBA" id="ARBA00022984"/>
    </source>
</evidence>
<dbReference type="STRING" id="47871.GA0070608_4762"/>
<dbReference type="GO" id="GO:0009002">
    <property type="term" value="F:serine-type D-Ala-D-Ala carboxypeptidase activity"/>
    <property type="evidence" value="ECO:0007669"/>
    <property type="project" value="InterPro"/>
</dbReference>
<accession>A0A1C6VZP8</accession>
<name>A0A1C6VZP8_9ACTN</name>
<evidence type="ECO:0000256" key="12">
    <source>
        <dbReference type="SAM" id="SignalP"/>
    </source>
</evidence>
<evidence type="ECO:0000256" key="11">
    <source>
        <dbReference type="SAM" id="Phobius"/>
    </source>
</evidence>
<evidence type="ECO:0000256" key="2">
    <source>
        <dbReference type="ARBA" id="ARBA00022729"/>
    </source>
</evidence>
<dbReference type="PANTHER" id="PTHR21581:SF33">
    <property type="entry name" value="D-ALANYL-D-ALANINE CARBOXYPEPTIDASE DACB"/>
    <property type="match status" value="1"/>
</dbReference>
<evidence type="ECO:0000313" key="14">
    <source>
        <dbReference type="EMBL" id="SCL71811.1"/>
    </source>
</evidence>
<dbReference type="PANTHER" id="PTHR21581">
    <property type="entry name" value="D-ALANYL-D-ALANINE CARBOXYPEPTIDASE"/>
    <property type="match status" value="1"/>
</dbReference>
<dbReference type="GO" id="GO:0006508">
    <property type="term" value="P:proteolysis"/>
    <property type="evidence" value="ECO:0007669"/>
    <property type="project" value="InterPro"/>
</dbReference>
<feature type="domain" description="Peptidase S11 D-alanyl-D-alanine carboxypeptidase A N-terminal" evidence="13">
    <location>
        <begin position="128"/>
        <end position="360"/>
    </location>
</feature>